<keyword evidence="2" id="KW-0472">Membrane</keyword>
<keyword evidence="2" id="KW-1133">Transmembrane helix</keyword>
<keyword evidence="4" id="KW-1185">Reference proteome</keyword>
<accession>A0A232M6I2</accession>
<organism evidence="3 4">
    <name type="scientific">Elaphomyces granulatus</name>
    <dbReference type="NCBI Taxonomy" id="519963"/>
    <lineage>
        <taxon>Eukaryota</taxon>
        <taxon>Fungi</taxon>
        <taxon>Dikarya</taxon>
        <taxon>Ascomycota</taxon>
        <taxon>Pezizomycotina</taxon>
        <taxon>Eurotiomycetes</taxon>
        <taxon>Eurotiomycetidae</taxon>
        <taxon>Eurotiales</taxon>
        <taxon>Elaphomycetaceae</taxon>
        <taxon>Elaphomyces</taxon>
    </lineage>
</organism>
<dbReference type="EMBL" id="NPHW01002195">
    <property type="protein sequence ID" value="OXV11993.1"/>
    <property type="molecule type" value="Genomic_DNA"/>
</dbReference>
<evidence type="ECO:0000256" key="2">
    <source>
        <dbReference type="SAM" id="Phobius"/>
    </source>
</evidence>
<keyword evidence="2" id="KW-0812">Transmembrane</keyword>
<feature type="transmembrane region" description="Helical" evidence="2">
    <location>
        <begin position="7"/>
        <end position="25"/>
    </location>
</feature>
<evidence type="ECO:0000256" key="1">
    <source>
        <dbReference type="SAM" id="MobiDB-lite"/>
    </source>
</evidence>
<evidence type="ECO:0000313" key="4">
    <source>
        <dbReference type="Proteomes" id="UP000243515"/>
    </source>
</evidence>
<feature type="compositionally biased region" description="Polar residues" evidence="1">
    <location>
        <begin position="264"/>
        <end position="283"/>
    </location>
</feature>
<sequence>MASPTDIITYVGIPLAVIGTVPILYTCTRAVLTLRSIRRALSHNWLLDSAVLRSNLMLGLVEVELPRCTITPLDRGLDSEYWKLNPHHSSIRGGTWSTFYWNNMVTGRKLYRVQYKDELRIPQAEIDFEELVAFLLDRGAVPDAKGWNMLKTSGLWTPTGTALLLPPAGFHGAALKVALPDDSDGILSLKVDWQSEWNGRNSASLPPFWMRLKQPGSNLASAHGNVSISADSQDYASSIVKGGLIHDKLLEIDGSNADEKDNTDSPAQDANLEGLQQSDEGETQGQLLTPTLLRVIAEKRVLLHGKELPSDSVRFCISGAYIQRVFFEDQGMLAGKHQELWNSEDGSSLWFVCIASALSHNCESGIWNFSIPRDIMLFVKKSVIPCGIMVMLDILEEKDVPPWASPPPKMGVDMEARHRRFFDSQRQRTIEAHMPPAQAEAVRRARELQEARSNHDEFMESIKKRREYEERRELEALNSQRLENKSVAQANLTYLAKTKVIPAEYSAEDLAQAVLYLMILDKEQAKAIVEMLDQWLSWSQAGGLNRSQWNFLKENRLSFCYASSLISVIEMVGSLTTQASIDMFECMKLWKKVRLG</sequence>
<gene>
    <name evidence="3" type="ORF">Egran_00249</name>
</gene>
<proteinExistence type="predicted"/>
<dbReference type="AlphaFoldDB" id="A0A232M6I2"/>
<name>A0A232M6I2_9EURO</name>
<protein>
    <submittedName>
        <fullName evidence="3">Uncharacterized protein</fullName>
    </submittedName>
</protein>
<reference evidence="3 4" key="1">
    <citation type="journal article" date="2015" name="Environ. Microbiol.">
        <title>Metagenome sequence of Elaphomyces granulatus from sporocarp tissue reveals Ascomycota ectomycorrhizal fingerprints of genome expansion and a Proteobacteria-rich microbiome.</title>
        <authorList>
            <person name="Quandt C.A."/>
            <person name="Kohler A."/>
            <person name="Hesse C.N."/>
            <person name="Sharpton T.J."/>
            <person name="Martin F."/>
            <person name="Spatafora J.W."/>
        </authorList>
    </citation>
    <scope>NUCLEOTIDE SEQUENCE [LARGE SCALE GENOMIC DNA]</scope>
    <source>
        <strain evidence="3 4">OSC145934</strain>
    </source>
</reference>
<dbReference type="OrthoDB" id="3166386at2759"/>
<evidence type="ECO:0000313" key="3">
    <source>
        <dbReference type="EMBL" id="OXV11993.1"/>
    </source>
</evidence>
<feature type="region of interest" description="Disordered" evidence="1">
    <location>
        <begin position="255"/>
        <end position="283"/>
    </location>
</feature>
<comment type="caution">
    <text evidence="3">The sequence shown here is derived from an EMBL/GenBank/DDBJ whole genome shotgun (WGS) entry which is preliminary data.</text>
</comment>
<dbReference type="Proteomes" id="UP000243515">
    <property type="component" value="Unassembled WGS sequence"/>
</dbReference>